<comment type="caution">
    <text evidence="1">The sequence shown here is derived from an EMBL/GenBank/DDBJ whole genome shotgun (WGS) entry which is preliminary data.</text>
</comment>
<proteinExistence type="predicted"/>
<dbReference type="EMBL" id="CM011693">
    <property type="protein sequence ID" value="TMS06046.1"/>
    <property type="molecule type" value="Genomic_DNA"/>
</dbReference>
<evidence type="ECO:0000313" key="1">
    <source>
        <dbReference type="EMBL" id="TMS06046.1"/>
    </source>
</evidence>
<sequence length="314" mass="35504">MHVLQCDEASALCKTCAAESLRGSHDLLLTSRGKRRGRGGEPARGETEGTALETTARVSSEEIMQFAIWLVGLMCHLSVLVRDTLQYRLHPKQENFIKQLSSYEIITPLRVNDFGESFPHKLHYRRRRRSLNDDLSGLRVHYRIDAFGERFHLNLSAHSGFIAPSYTVTHLGAEQSNSTDSHFHDPSDMRHCFFRGHVNANSEHPAVFSLCTGLIGTFTTQYGEYFLEPLLNAAGEEYDEEHNKPHLLYRHERNKNVSKTDNNTEPCAASGDSKRSVAYESRGNMGEELDSLRVTIDDRHIYDAGTEPRSPAQT</sequence>
<name>A0ACD3QH77_LARCR</name>
<reference evidence="1" key="1">
    <citation type="submission" date="2018-11" db="EMBL/GenBank/DDBJ databases">
        <title>The sequence and de novo assembly of Larimichthys crocea genome using PacBio and Hi-C technologies.</title>
        <authorList>
            <person name="Xu P."/>
            <person name="Chen B."/>
            <person name="Zhou Z."/>
            <person name="Ke Q."/>
            <person name="Wu Y."/>
            <person name="Bai H."/>
            <person name="Pu F."/>
        </authorList>
    </citation>
    <scope>NUCLEOTIDE SEQUENCE</scope>
    <source>
        <tissue evidence="1">Muscle</tissue>
    </source>
</reference>
<protein>
    <submittedName>
        <fullName evidence="1">Uncharacterized protein</fullName>
    </submittedName>
</protein>
<evidence type="ECO:0000313" key="2">
    <source>
        <dbReference type="Proteomes" id="UP000793456"/>
    </source>
</evidence>
<gene>
    <name evidence="1" type="ORF">E3U43_005296</name>
</gene>
<accession>A0ACD3QH77</accession>
<organism evidence="1 2">
    <name type="scientific">Larimichthys crocea</name>
    <name type="common">Large yellow croaker</name>
    <name type="synonym">Pseudosciaena crocea</name>
    <dbReference type="NCBI Taxonomy" id="215358"/>
    <lineage>
        <taxon>Eukaryota</taxon>
        <taxon>Metazoa</taxon>
        <taxon>Chordata</taxon>
        <taxon>Craniata</taxon>
        <taxon>Vertebrata</taxon>
        <taxon>Euteleostomi</taxon>
        <taxon>Actinopterygii</taxon>
        <taxon>Neopterygii</taxon>
        <taxon>Teleostei</taxon>
        <taxon>Neoteleostei</taxon>
        <taxon>Acanthomorphata</taxon>
        <taxon>Eupercaria</taxon>
        <taxon>Sciaenidae</taxon>
        <taxon>Larimichthys</taxon>
    </lineage>
</organism>
<dbReference type="Proteomes" id="UP000793456">
    <property type="component" value="Chromosome XX"/>
</dbReference>
<keyword evidence="2" id="KW-1185">Reference proteome</keyword>